<proteinExistence type="predicted"/>
<dbReference type="Proteomes" id="UP001174934">
    <property type="component" value="Unassembled WGS sequence"/>
</dbReference>
<evidence type="ECO:0000256" key="1">
    <source>
        <dbReference type="SAM" id="MobiDB-lite"/>
    </source>
</evidence>
<evidence type="ECO:0000313" key="3">
    <source>
        <dbReference type="Proteomes" id="UP001174934"/>
    </source>
</evidence>
<reference evidence="2" key="1">
    <citation type="submission" date="2023-06" db="EMBL/GenBank/DDBJ databases">
        <title>Genome-scale phylogeny and comparative genomics of the fungal order Sordariales.</title>
        <authorList>
            <consortium name="Lawrence Berkeley National Laboratory"/>
            <person name="Hensen N."/>
            <person name="Bonometti L."/>
            <person name="Westerberg I."/>
            <person name="Brannstrom I.O."/>
            <person name="Guillou S."/>
            <person name="Cros-Aarteil S."/>
            <person name="Calhoun S."/>
            <person name="Haridas S."/>
            <person name="Kuo A."/>
            <person name="Mondo S."/>
            <person name="Pangilinan J."/>
            <person name="Riley R."/>
            <person name="LaButti K."/>
            <person name="Andreopoulos B."/>
            <person name="Lipzen A."/>
            <person name="Chen C."/>
            <person name="Yanf M."/>
            <person name="Daum C."/>
            <person name="Ng V."/>
            <person name="Clum A."/>
            <person name="Steindorff A."/>
            <person name="Ohm R."/>
            <person name="Martin F."/>
            <person name="Silar P."/>
            <person name="Natvig D."/>
            <person name="Lalanne C."/>
            <person name="Gautier V."/>
            <person name="Ament-velasquez S.L."/>
            <person name="Kruys A."/>
            <person name="Hutchinson M.I."/>
            <person name="Powell A.J."/>
            <person name="Barry K."/>
            <person name="Miller A.N."/>
            <person name="Grigoriev I.V."/>
            <person name="Debuchy R."/>
            <person name="Gladieux P."/>
            <person name="Thoren M.H."/>
            <person name="Johannesson H."/>
        </authorList>
    </citation>
    <scope>NUCLEOTIDE SEQUENCE</scope>
    <source>
        <strain evidence="2">SMH3391-2</strain>
    </source>
</reference>
<protein>
    <submittedName>
        <fullName evidence="2">Uncharacterized protein</fullName>
    </submittedName>
</protein>
<dbReference type="AlphaFoldDB" id="A0AA39TLX7"/>
<dbReference type="EMBL" id="JAULSR010000011">
    <property type="protein sequence ID" value="KAK0609951.1"/>
    <property type="molecule type" value="Genomic_DNA"/>
</dbReference>
<organism evidence="2 3">
    <name type="scientific">Bombardia bombarda</name>
    <dbReference type="NCBI Taxonomy" id="252184"/>
    <lineage>
        <taxon>Eukaryota</taxon>
        <taxon>Fungi</taxon>
        <taxon>Dikarya</taxon>
        <taxon>Ascomycota</taxon>
        <taxon>Pezizomycotina</taxon>
        <taxon>Sordariomycetes</taxon>
        <taxon>Sordariomycetidae</taxon>
        <taxon>Sordariales</taxon>
        <taxon>Lasiosphaeriaceae</taxon>
        <taxon>Bombardia</taxon>
    </lineage>
</organism>
<gene>
    <name evidence="2" type="ORF">B0T17DRAFT_545603</name>
</gene>
<comment type="caution">
    <text evidence="2">The sequence shown here is derived from an EMBL/GenBank/DDBJ whole genome shotgun (WGS) entry which is preliminary data.</text>
</comment>
<feature type="region of interest" description="Disordered" evidence="1">
    <location>
        <begin position="46"/>
        <end position="67"/>
    </location>
</feature>
<accession>A0AA39TLX7</accession>
<keyword evidence="3" id="KW-1185">Reference proteome</keyword>
<sequence>MEMSVIDHQRRASVSTGGAAAMGEPLVMIGQATSIASESGTGGTVTAIGMIPSAQNGNVPKPDIDNMNEARRRPSVQFQSPEPRVLLERIPTYLQPSLPWHDRLMHFTFAWYTVTYVFFSSSPRRFCDG</sequence>
<evidence type="ECO:0000313" key="2">
    <source>
        <dbReference type="EMBL" id="KAK0609951.1"/>
    </source>
</evidence>
<name>A0AA39TLX7_9PEZI</name>